<evidence type="ECO:0000256" key="7">
    <source>
        <dbReference type="SAM" id="MobiDB-lite"/>
    </source>
</evidence>
<dbReference type="PANTHER" id="PTHR11266">
    <property type="entry name" value="PEROXISOMAL MEMBRANE PROTEIN 2, PXMP2 MPV17"/>
    <property type="match status" value="1"/>
</dbReference>
<evidence type="ECO:0000313" key="9">
    <source>
        <dbReference type="Proteomes" id="UP001600064"/>
    </source>
</evidence>
<comment type="subcellular location">
    <subcellularLocation>
        <location evidence="1">Membrane</location>
        <topology evidence="1">Multi-pass membrane protein</topology>
    </subcellularLocation>
</comment>
<feature type="transmembrane region" description="Helical" evidence="6">
    <location>
        <begin position="125"/>
        <end position="145"/>
    </location>
</feature>
<dbReference type="InterPro" id="IPR007248">
    <property type="entry name" value="Mpv17_PMP22"/>
</dbReference>
<dbReference type="Proteomes" id="UP001600064">
    <property type="component" value="Unassembled WGS sequence"/>
</dbReference>
<keyword evidence="3 6" id="KW-0812">Transmembrane</keyword>
<dbReference type="GeneID" id="98122096"/>
<evidence type="ECO:0000256" key="4">
    <source>
        <dbReference type="ARBA" id="ARBA00022989"/>
    </source>
</evidence>
<reference evidence="8 9" key="1">
    <citation type="journal article" date="2024" name="Commun. Biol.">
        <title>Comparative genomic analysis of thermophilic fungi reveals convergent evolutionary adaptations and gene losses.</title>
        <authorList>
            <person name="Steindorff A.S."/>
            <person name="Aguilar-Pontes M.V."/>
            <person name="Robinson A.J."/>
            <person name="Andreopoulos B."/>
            <person name="LaButti K."/>
            <person name="Kuo A."/>
            <person name="Mondo S."/>
            <person name="Riley R."/>
            <person name="Otillar R."/>
            <person name="Haridas S."/>
            <person name="Lipzen A."/>
            <person name="Grimwood J."/>
            <person name="Schmutz J."/>
            <person name="Clum A."/>
            <person name="Reid I.D."/>
            <person name="Moisan M.C."/>
            <person name="Butler G."/>
            <person name="Nguyen T.T.M."/>
            <person name="Dewar K."/>
            <person name="Conant G."/>
            <person name="Drula E."/>
            <person name="Henrissat B."/>
            <person name="Hansel C."/>
            <person name="Singer S."/>
            <person name="Hutchinson M.I."/>
            <person name="de Vries R.P."/>
            <person name="Natvig D.O."/>
            <person name="Powell A.J."/>
            <person name="Tsang A."/>
            <person name="Grigoriev I.V."/>
        </authorList>
    </citation>
    <scope>NUCLEOTIDE SEQUENCE [LARGE SCALE GENOMIC DNA]</scope>
    <source>
        <strain evidence="8 9">ATCC 22073</strain>
    </source>
</reference>
<feature type="transmembrane region" description="Helical" evidence="6">
    <location>
        <begin position="157"/>
        <end position="183"/>
    </location>
</feature>
<dbReference type="PANTHER" id="PTHR11266:SF93">
    <property type="entry name" value="INTEGRAL MEMBRANE PROTEIN 25D9-6"/>
    <property type="match status" value="1"/>
</dbReference>
<keyword evidence="4 6" id="KW-1133">Transmembrane helix</keyword>
<proteinExistence type="inferred from homology"/>
<evidence type="ECO:0000313" key="8">
    <source>
        <dbReference type="EMBL" id="KAL2271936.1"/>
    </source>
</evidence>
<keyword evidence="9" id="KW-1185">Reference proteome</keyword>
<organism evidence="8 9">
    <name type="scientific">Remersonia thermophila</name>
    <dbReference type="NCBI Taxonomy" id="72144"/>
    <lineage>
        <taxon>Eukaryota</taxon>
        <taxon>Fungi</taxon>
        <taxon>Dikarya</taxon>
        <taxon>Ascomycota</taxon>
        <taxon>Pezizomycotina</taxon>
        <taxon>Sordariomycetes</taxon>
        <taxon>Sordariomycetidae</taxon>
        <taxon>Sordariales</taxon>
        <taxon>Sordariales incertae sedis</taxon>
        <taxon>Remersonia</taxon>
    </lineage>
</organism>
<feature type="transmembrane region" description="Helical" evidence="6">
    <location>
        <begin position="227"/>
        <end position="246"/>
    </location>
</feature>
<accession>A0ABR4DNN4</accession>
<evidence type="ECO:0000256" key="5">
    <source>
        <dbReference type="ARBA" id="ARBA00023136"/>
    </source>
</evidence>
<evidence type="ECO:0000256" key="3">
    <source>
        <dbReference type="ARBA" id="ARBA00022692"/>
    </source>
</evidence>
<evidence type="ECO:0000256" key="6">
    <source>
        <dbReference type="RuleBase" id="RU363053"/>
    </source>
</evidence>
<evidence type="ECO:0000256" key="1">
    <source>
        <dbReference type="ARBA" id="ARBA00004141"/>
    </source>
</evidence>
<dbReference type="RefSeq" id="XP_070870660.1">
    <property type="nucleotide sequence ID" value="XM_071007452.1"/>
</dbReference>
<keyword evidence="5 6" id="KW-0472">Membrane</keyword>
<comment type="similarity">
    <text evidence="2 6">Belongs to the peroxisomal membrane protein PXMP2/4 family.</text>
</comment>
<protein>
    <recommendedName>
        <fullName evidence="10">Integral membrane protein</fullName>
    </recommendedName>
</protein>
<dbReference type="EMBL" id="JAZGUE010000001">
    <property type="protein sequence ID" value="KAL2271936.1"/>
    <property type="molecule type" value="Genomic_DNA"/>
</dbReference>
<feature type="region of interest" description="Disordered" evidence="7">
    <location>
        <begin position="258"/>
        <end position="318"/>
    </location>
</feature>
<name>A0ABR4DNN4_9PEZI</name>
<evidence type="ECO:0008006" key="10">
    <source>
        <dbReference type="Google" id="ProtNLM"/>
    </source>
</evidence>
<sequence>MSLKIERETVTETVKDVVAENLARHDSFVGKTAERIAEAARGDLPGTSGKHPISAVVGTALTGGRKNAGKKGYLAAYLKQLEDHPLRTKMLTAGALAGGQELLASWLAKDRNKHGNYFTGRVPKMATYGALVSAPLGHFMVWLLQKIFSGRTSLRAKILQILVSNLVVAPIQNTIYLVAMALIAGAKTFHQVKATLRVSFWKVMRVSWITSPICLAFAQKFLPEELWVPFFNLVSFIIGTYINTVTKKKRLAALRKKHFGEGPRGGGPLGPPGGPGSTMGGPTLPGHHGPGAPLGGHRGPEDYPPLGPQPPLGSNPPY</sequence>
<evidence type="ECO:0000256" key="2">
    <source>
        <dbReference type="ARBA" id="ARBA00006824"/>
    </source>
</evidence>
<feature type="compositionally biased region" description="Pro residues" evidence="7">
    <location>
        <begin position="302"/>
        <end position="318"/>
    </location>
</feature>
<gene>
    <name evidence="8" type="ORF">VTJ83DRAFT_1307</name>
</gene>
<dbReference type="Pfam" id="PF04117">
    <property type="entry name" value="Mpv17_PMP22"/>
    <property type="match status" value="1"/>
</dbReference>
<comment type="caution">
    <text evidence="8">The sequence shown here is derived from an EMBL/GenBank/DDBJ whole genome shotgun (WGS) entry which is preliminary data.</text>
</comment>
<feature type="compositionally biased region" description="Gly residues" evidence="7">
    <location>
        <begin position="288"/>
        <end position="297"/>
    </location>
</feature>